<dbReference type="SUPFAM" id="SSF64518">
    <property type="entry name" value="Phase 1 flagellin"/>
    <property type="match status" value="1"/>
</dbReference>
<dbReference type="Gene3D" id="6.10.10.10">
    <property type="entry name" value="Flagellar export chaperone, C-terminal domain"/>
    <property type="match status" value="1"/>
</dbReference>
<keyword evidence="2 3" id="KW-0975">Bacterial flagellum</keyword>
<evidence type="ECO:0000256" key="2">
    <source>
        <dbReference type="ARBA" id="ARBA00023143"/>
    </source>
</evidence>
<evidence type="ECO:0000259" key="4">
    <source>
        <dbReference type="Pfam" id="PF00669"/>
    </source>
</evidence>
<dbReference type="GO" id="GO:0005576">
    <property type="term" value="C:extracellular region"/>
    <property type="evidence" value="ECO:0007669"/>
    <property type="project" value="UniProtKB-SubCell"/>
</dbReference>
<dbReference type="GO" id="GO:0005198">
    <property type="term" value="F:structural molecule activity"/>
    <property type="evidence" value="ECO:0007669"/>
    <property type="project" value="UniProtKB-UniRule"/>
</dbReference>
<sequence>MDSIFIYYRDISLNQKNPSRKKIMTTSISSNLIANTTGATIGKTSSAIAKAAKQLSTGERITKASDDAAGLSVGTGLKINMTALKTALTATGQANAVLGVADGAATGILDGLTRMKELTMQAAMGSSSSNERGYYNEEFQQLVSEQDRLVVTSTFNNKALLDGSLSGGKGVESNTASASEGATASANITFTGTVGTANAVAALNINGVAFDFDFTGAATVVTGANIVIDGTLTTTKASTIANIINNVGTDYHSTMTEQNAARLSDLVATANGNTLTITSKKEGVAGSFLVTAGGVANSAEYMATTSAGSTSYTVINGTAGTVSGYYSAGSTTGSLGRSSVSVQGTVGDNILKTLTQTTATSGWVTVNATDLANEDVLSVFGTKLTLKNKVETPESQILRSTSSDLETLKNIATYLNNSEDSNIANYIYEARLDSGNLQIRATAKGATSTVNGANLIIDTTTVSVSAGTAGAADGIDVSHISDNASFMGKLSGFTATRTGDDAVKLSIKAGDYTYEAEVKDTAPTADYIIRMKSNDLDGKGGWFDLQLAANNGVTVANQAEADNFAKRINDAVATLNFYQNRDISTFDASGTSIEDTVISMTSKSFDAINVADIKVVGSTETNDQKAQLSITLSDGRTFSKTDLAESAPKGQKIELINTTDSNEKISIIWGKDVKFITDTEVSTLNNDLLSAFKANQAGMSFQVGTKTDQVIDVELGDLSTKAVFKGEVLDITTEEGAKKAGEVIDAAIDEVKGARASIGAQQARFDSAASNIATTLQNTDAARAVYLDTNVAESSTNFGLAQVKMNASISVLAQVNNLPQSLLKLLG</sequence>
<gene>
    <name evidence="6" type="ORF">NF27_HS00160</name>
</gene>
<evidence type="ECO:0000256" key="3">
    <source>
        <dbReference type="RuleBase" id="RU362073"/>
    </source>
</evidence>
<dbReference type="Proteomes" id="UP000031258">
    <property type="component" value="Unassembled WGS sequence"/>
</dbReference>
<keyword evidence="3" id="KW-0964">Secreted</keyword>
<dbReference type="InterPro" id="IPR001492">
    <property type="entry name" value="Flagellin"/>
</dbReference>
<dbReference type="STRING" id="86105.NF27_HS00160"/>
<keyword evidence="7" id="KW-1185">Reference proteome</keyword>
<evidence type="ECO:0000256" key="1">
    <source>
        <dbReference type="ARBA" id="ARBA00005709"/>
    </source>
</evidence>
<dbReference type="Pfam" id="PF00700">
    <property type="entry name" value="Flagellin_C"/>
    <property type="match status" value="1"/>
</dbReference>
<dbReference type="GO" id="GO:0009288">
    <property type="term" value="C:bacterial-type flagellum"/>
    <property type="evidence" value="ECO:0007669"/>
    <property type="project" value="UniProtKB-SubCell"/>
</dbReference>
<dbReference type="InterPro" id="IPR046358">
    <property type="entry name" value="Flagellin_C"/>
</dbReference>
<dbReference type="Pfam" id="PF00669">
    <property type="entry name" value="Flagellin_N"/>
    <property type="match status" value="1"/>
</dbReference>
<reference evidence="6 7" key="1">
    <citation type="submission" date="2014-11" db="EMBL/GenBank/DDBJ databases">
        <title>A Rickettsiales Symbiont of Amoebae With Ancient Features.</title>
        <authorList>
            <person name="Schulz F."/>
            <person name="Martijn J."/>
            <person name="Wascher F."/>
            <person name="Kostanjsek R."/>
            <person name="Ettema T.J."/>
            <person name="Horn M."/>
        </authorList>
    </citation>
    <scope>NUCLEOTIDE SEQUENCE [LARGE SCALE GENOMIC DNA]</scope>
    <source>
        <strain evidence="6 7">UWC36</strain>
    </source>
</reference>
<feature type="domain" description="Flagellin N-terminal" evidence="4">
    <location>
        <begin position="28"/>
        <end position="164"/>
    </location>
</feature>
<evidence type="ECO:0000259" key="5">
    <source>
        <dbReference type="Pfam" id="PF00700"/>
    </source>
</evidence>
<dbReference type="PANTHER" id="PTHR42792:SF2">
    <property type="entry name" value="FLAGELLIN"/>
    <property type="match status" value="1"/>
</dbReference>
<feature type="domain" description="Flagellin C-terminal" evidence="5">
    <location>
        <begin position="743"/>
        <end position="826"/>
    </location>
</feature>
<dbReference type="PRINTS" id="PR00207">
    <property type="entry name" value="FLAGELLIN"/>
</dbReference>
<comment type="caution">
    <text evidence="6">The sequence shown here is derived from an EMBL/GenBank/DDBJ whole genome shotgun (WGS) entry which is preliminary data.</text>
</comment>
<dbReference type="AlphaFoldDB" id="A0A0C1QFT3"/>
<dbReference type="EMBL" id="JSWE01000186">
    <property type="protein sequence ID" value="KIE04429.1"/>
    <property type="molecule type" value="Genomic_DNA"/>
</dbReference>
<comment type="similarity">
    <text evidence="1 3">Belongs to the bacterial flagellin family.</text>
</comment>
<organism evidence="6 7">
    <name type="scientific">Candidatus Jidaibacter acanthamoebae</name>
    <dbReference type="NCBI Taxonomy" id="86105"/>
    <lineage>
        <taxon>Bacteria</taxon>
        <taxon>Pseudomonadati</taxon>
        <taxon>Pseudomonadota</taxon>
        <taxon>Alphaproteobacteria</taxon>
        <taxon>Rickettsiales</taxon>
        <taxon>Candidatus Midichloriaceae</taxon>
        <taxon>Candidatus Jidaibacter</taxon>
    </lineage>
</organism>
<dbReference type="InterPro" id="IPR001029">
    <property type="entry name" value="Flagellin_N"/>
</dbReference>
<dbReference type="PATRIC" id="fig|86105.3.peg.1724"/>
<comment type="subcellular location">
    <subcellularLocation>
        <location evidence="3">Secreted</location>
    </subcellularLocation>
    <subcellularLocation>
        <location evidence="3">Bacterial flagellum</location>
    </subcellularLocation>
</comment>
<evidence type="ECO:0000313" key="7">
    <source>
        <dbReference type="Proteomes" id="UP000031258"/>
    </source>
</evidence>
<accession>A0A0C1QFT3</accession>
<name>A0A0C1QFT3_9RICK</name>
<evidence type="ECO:0000313" key="6">
    <source>
        <dbReference type="EMBL" id="KIE04429.1"/>
    </source>
</evidence>
<comment type="function">
    <text evidence="3">Flagellin is the subunit protein which polymerizes to form the filaments of bacterial flagella.</text>
</comment>
<dbReference type="InterPro" id="IPR042187">
    <property type="entry name" value="Flagellin_C_sub2"/>
</dbReference>
<protein>
    <recommendedName>
        <fullName evidence="3">Flagellin</fullName>
    </recommendedName>
</protein>
<dbReference type="PANTHER" id="PTHR42792">
    <property type="entry name" value="FLAGELLIN"/>
    <property type="match status" value="1"/>
</dbReference>
<proteinExistence type="inferred from homology"/>
<dbReference type="Gene3D" id="1.20.1330.10">
    <property type="entry name" value="f41 fragment of flagellin, N-terminal domain"/>
    <property type="match status" value="2"/>
</dbReference>